<dbReference type="Pfam" id="PF07993">
    <property type="entry name" value="NAD_binding_4"/>
    <property type="match status" value="1"/>
</dbReference>
<dbReference type="PANTHER" id="PTHR43000">
    <property type="entry name" value="DTDP-D-GLUCOSE 4,6-DEHYDRATASE-RELATED"/>
    <property type="match status" value="1"/>
</dbReference>
<accession>A0A975H9V3</accession>
<dbReference type="Proteomes" id="UP000663920">
    <property type="component" value="Chromosome"/>
</dbReference>
<proteinExistence type="predicted"/>
<dbReference type="AlphaFoldDB" id="A0A975H9V3"/>
<evidence type="ECO:0000313" key="2">
    <source>
        <dbReference type="EMBL" id="QTE23400.1"/>
    </source>
</evidence>
<sequence length="378" mass="43978">MNCLLTGGTGILGSHILFEWLHKSIVEKSVNHLFVIIRDNKKPAKQRLKAILNDASRPNFLNDFTLEACLEKITVISNDLTNITKNTLEKYNFDTVIHCAGSTSLLNTNDSKEIVHTQNYLVTKHLLGNLPEKVNRFLYISTAYSFGIQNEKVNDQIENYDVNEFRNPYEKSKYESEKFVKETCLSRNIQSQILRPSIICGRLIDKPFFETPKFDVFYAWPMFLAKYANKSIENFRIWIDKKSGLNIVPVDFVSKAVLHAFLNPKIKELNIINPTQILHKNYVGDVLESFNINSYKYVHEKPENLNAFENLYYKTLGDIFEKYISIPDLQYKPDLILKLIHQLKKLIHQLKIEVNLGVHKNFMNLINFSVEKNFVKSY</sequence>
<dbReference type="KEGG" id="pcea:J3359_03735"/>
<evidence type="ECO:0000313" key="3">
    <source>
        <dbReference type="Proteomes" id="UP000663920"/>
    </source>
</evidence>
<dbReference type="InterPro" id="IPR036291">
    <property type="entry name" value="NAD(P)-bd_dom_sf"/>
</dbReference>
<evidence type="ECO:0000259" key="1">
    <source>
        <dbReference type="Pfam" id="PF07993"/>
    </source>
</evidence>
<reference evidence="2 3" key="1">
    <citation type="submission" date="2021-03" db="EMBL/GenBank/DDBJ databases">
        <title>Complete genome of Polaribacter_sp.SM13.</title>
        <authorList>
            <person name="Jeong S.W."/>
            <person name="Bae J.W."/>
        </authorList>
    </citation>
    <scope>NUCLEOTIDE SEQUENCE [LARGE SCALE GENOMIC DNA]</scope>
    <source>
        <strain evidence="2 3">SM13</strain>
    </source>
</reference>
<dbReference type="SUPFAM" id="SSF51735">
    <property type="entry name" value="NAD(P)-binding Rossmann-fold domains"/>
    <property type="match status" value="1"/>
</dbReference>
<dbReference type="InterPro" id="IPR013120">
    <property type="entry name" value="FAR_NAD-bd"/>
</dbReference>
<dbReference type="RefSeq" id="WP_208079410.1">
    <property type="nucleotide sequence ID" value="NZ_CP071869.1"/>
</dbReference>
<feature type="domain" description="Thioester reductase (TE)" evidence="1">
    <location>
        <begin position="5"/>
        <end position="257"/>
    </location>
</feature>
<protein>
    <submittedName>
        <fullName evidence="2">SDR family oxidoreductase</fullName>
    </submittedName>
</protein>
<organism evidence="2 3">
    <name type="scientific">Polaribacter cellanae</name>
    <dbReference type="NCBI Taxonomy" id="2818493"/>
    <lineage>
        <taxon>Bacteria</taxon>
        <taxon>Pseudomonadati</taxon>
        <taxon>Bacteroidota</taxon>
        <taxon>Flavobacteriia</taxon>
        <taxon>Flavobacteriales</taxon>
        <taxon>Flavobacteriaceae</taxon>
    </lineage>
</organism>
<dbReference type="Gene3D" id="3.40.50.720">
    <property type="entry name" value="NAD(P)-binding Rossmann-like Domain"/>
    <property type="match status" value="1"/>
</dbReference>
<gene>
    <name evidence="2" type="ORF">J3359_03735</name>
</gene>
<dbReference type="EMBL" id="CP071869">
    <property type="protein sequence ID" value="QTE23400.1"/>
    <property type="molecule type" value="Genomic_DNA"/>
</dbReference>
<keyword evidence="3" id="KW-1185">Reference proteome</keyword>
<name>A0A975H9V3_9FLAO</name>